<keyword evidence="9" id="KW-0012">Acyltransferase</keyword>
<dbReference type="InterPro" id="IPR002656">
    <property type="entry name" value="Acyl_transf_3_dom"/>
</dbReference>
<evidence type="ECO:0000256" key="2">
    <source>
        <dbReference type="ARBA" id="ARBA00007400"/>
    </source>
</evidence>
<keyword evidence="6 7" id="KW-0472">Membrane</keyword>
<feature type="transmembrane region" description="Helical" evidence="7">
    <location>
        <begin position="262"/>
        <end position="279"/>
    </location>
</feature>
<keyword evidence="3" id="KW-1003">Cell membrane</keyword>
<evidence type="ECO:0000259" key="8">
    <source>
        <dbReference type="Pfam" id="PF01757"/>
    </source>
</evidence>
<reference evidence="9 10" key="1">
    <citation type="submission" date="2020-08" db="EMBL/GenBank/DDBJ databases">
        <title>Genomic Encyclopedia of Type Strains, Phase IV (KMG-IV): sequencing the most valuable type-strain genomes for metagenomic binning, comparative biology and taxonomic classification.</title>
        <authorList>
            <person name="Goeker M."/>
        </authorList>
    </citation>
    <scope>NUCLEOTIDE SEQUENCE [LARGE SCALE GENOMIC DNA]</scope>
    <source>
        <strain evidence="9 10">DSM 103462</strain>
    </source>
</reference>
<feature type="transmembrane region" description="Helical" evidence="7">
    <location>
        <begin position="160"/>
        <end position="185"/>
    </location>
</feature>
<feature type="transmembrane region" description="Helical" evidence="7">
    <location>
        <begin position="223"/>
        <end position="242"/>
    </location>
</feature>
<evidence type="ECO:0000256" key="3">
    <source>
        <dbReference type="ARBA" id="ARBA00022475"/>
    </source>
</evidence>
<gene>
    <name evidence="9" type="ORF">HNP76_001328</name>
</gene>
<keyword evidence="9" id="KW-0808">Transferase</keyword>
<feature type="transmembrane region" description="Helical" evidence="7">
    <location>
        <begin position="50"/>
        <end position="68"/>
    </location>
</feature>
<feature type="transmembrane region" description="Helical" evidence="7">
    <location>
        <begin position="133"/>
        <end position="153"/>
    </location>
</feature>
<evidence type="ECO:0000313" key="9">
    <source>
        <dbReference type="EMBL" id="MBB5225960.1"/>
    </source>
</evidence>
<dbReference type="PANTHER" id="PTHR40074">
    <property type="entry name" value="O-ACETYLTRANSFERASE WECH"/>
    <property type="match status" value="1"/>
</dbReference>
<dbReference type="Pfam" id="PF01757">
    <property type="entry name" value="Acyl_transf_3"/>
    <property type="match status" value="1"/>
</dbReference>
<comment type="subcellular location">
    <subcellularLocation>
        <location evidence="1">Cell membrane</location>
        <topology evidence="1">Multi-pass membrane protein</topology>
    </subcellularLocation>
</comment>
<organism evidence="9 10">
    <name type="scientific">Treponema ruminis</name>
    <dbReference type="NCBI Taxonomy" id="744515"/>
    <lineage>
        <taxon>Bacteria</taxon>
        <taxon>Pseudomonadati</taxon>
        <taxon>Spirochaetota</taxon>
        <taxon>Spirochaetia</taxon>
        <taxon>Spirochaetales</taxon>
        <taxon>Treponemataceae</taxon>
        <taxon>Treponema</taxon>
    </lineage>
</organism>
<protein>
    <submittedName>
        <fullName evidence="9">Surface polysaccharide O-acyltransferase-like enzyme</fullName>
    </submittedName>
</protein>
<dbReference type="GO" id="GO:0009246">
    <property type="term" value="P:enterobacterial common antigen biosynthetic process"/>
    <property type="evidence" value="ECO:0007669"/>
    <property type="project" value="TreeGrafter"/>
</dbReference>
<dbReference type="PANTHER" id="PTHR40074:SF2">
    <property type="entry name" value="O-ACETYLTRANSFERASE WECH"/>
    <property type="match status" value="1"/>
</dbReference>
<feature type="transmembrane region" description="Helical" evidence="7">
    <location>
        <begin position="80"/>
        <end position="101"/>
    </location>
</feature>
<evidence type="ECO:0000256" key="7">
    <source>
        <dbReference type="SAM" id="Phobius"/>
    </source>
</evidence>
<accession>A0A7W8G8T7</accession>
<feature type="transmembrane region" description="Helical" evidence="7">
    <location>
        <begin position="12"/>
        <end position="30"/>
    </location>
</feature>
<name>A0A7W8G8T7_9SPIR</name>
<dbReference type="RefSeq" id="WP_184658780.1">
    <property type="nucleotide sequence ID" value="NZ_CP031518.1"/>
</dbReference>
<dbReference type="EMBL" id="JACHFQ010000004">
    <property type="protein sequence ID" value="MBB5225960.1"/>
    <property type="molecule type" value="Genomic_DNA"/>
</dbReference>
<keyword evidence="5 7" id="KW-1133">Transmembrane helix</keyword>
<feature type="transmembrane region" description="Helical" evidence="7">
    <location>
        <begin position="291"/>
        <end position="313"/>
    </location>
</feature>
<dbReference type="GO" id="GO:0005886">
    <property type="term" value="C:plasma membrane"/>
    <property type="evidence" value="ECO:0007669"/>
    <property type="project" value="UniProtKB-SubCell"/>
</dbReference>
<dbReference type="Proteomes" id="UP000518887">
    <property type="component" value="Unassembled WGS sequence"/>
</dbReference>
<keyword evidence="4 7" id="KW-0812">Transmembrane</keyword>
<feature type="transmembrane region" description="Helical" evidence="7">
    <location>
        <begin position="197"/>
        <end position="216"/>
    </location>
</feature>
<comment type="similarity">
    <text evidence="2">Belongs to the acyltransferase 3 family.</text>
</comment>
<proteinExistence type="inferred from homology"/>
<dbReference type="GO" id="GO:0016413">
    <property type="term" value="F:O-acetyltransferase activity"/>
    <property type="evidence" value="ECO:0007669"/>
    <property type="project" value="TreeGrafter"/>
</dbReference>
<comment type="caution">
    <text evidence="9">The sequence shown here is derived from an EMBL/GenBank/DDBJ whole genome shotgun (WGS) entry which is preliminary data.</text>
</comment>
<sequence>MAARRDFGYDLIRIIAILMVVMIHVSAYVVTYFDPDTDNITFVIGNIFNGLGRAGTPLFMLLSGALLLNEEKQFDTQRFYSKSLLGICMLLLFWLFFYASWRTFGLPRFAGKPVESKLFLDYLLRLRGRFPHLWYLFMLVGAYLAVPVLRLFVKKENRNYILGFIVLAIVVQFASQSLGVFTYGMDFTVRDFMNKFHFEYATGYIPYMLAGWYLVTFPPKGKLRSLIIVSGFVALVFIVLSVQFKINSNPKIRDYMVEMNTLPAFVYGVGIFTLMNSISGGQETKGKAVQLLSASSFGVYITHVFFLDVFLVLIPYKSFAESRPFVYILLIFALTFTSSFAATLIFSKIKGIRKLVRA</sequence>
<dbReference type="AlphaFoldDB" id="A0A7W8G8T7"/>
<feature type="transmembrane region" description="Helical" evidence="7">
    <location>
        <begin position="325"/>
        <end position="347"/>
    </location>
</feature>
<feature type="domain" description="Acyltransferase 3" evidence="8">
    <location>
        <begin position="8"/>
        <end position="342"/>
    </location>
</feature>
<evidence type="ECO:0000256" key="5">
    <source>
        <dbReference type="ARBA" id="ARBA00022989"/>
    </source>
</evidence>
<evidence type="ECO:0000256" key="6">
    <source>
        <dbReference type="ARBA" id="ARBA00023136"/>
    </source>
</evidence>
<keyword evidence="10" id="KW-1185">Reference proteome</keyword>
<evidence type="ECO:0000313" key="10">
    <source>
        <dbReference type="Proteomes" id="UP000518887"/>
    </source>
</evidence>
<evidence type="ECO:0000256" key="4">
    <source>
        <dbReference type="ARBA" id="ARBA00022692"/>
    </source>
</evidence>
<evidence type="ECO:0000256" key="1">
    <source>
        <dbReference type="ARBA" id="ARBA00004651"/>
    </source>
</evidence>